<gene>
    <name evidence="1" type="ORF">LIER_01816</name>
</gene>
<dbReference type="EMBL" id="BAABME010000185">
    <property type="protein sequence ID" value="GAA0140478.1"/>
    <property type="molecule type" value="Genomic_DNA"/>
</dbReference>
<proteinExistence type="predicted"/>
<name>A0AAV3NRV6_LITER</name>
<evidence type="ECO:0000313" key="2">
    <source>
        <dbReference type="Proteomes" id="UP001454036"/>
    </source>
</evidence>
<sequence length="152" mass="16823">MVVSDNRPLQPTNLILSDVGHDMRIEALTDFEIPRDVEGAHAVTSVSKSPFGHHKIMANQPLVTNRVKIEVGILSGAQDVYTMDMDTINESGMVNDSNGILPDVERAPLESLVSELYVEIPSIVANNLWVQIYNVKKLLKMKTKLTLKNPMG</sequence>
<dbReference type="AlphaFoldDB" id="A0AAV3NRV6"/>
<protein>
    <submittedName>
        <fullName evidence="1">Uncharacterized protein</fullName>
    </submittedName>
</protein>
<keyword evidence="2" id="KW-1185">Reference proteome</keyword>
<comment type="caution">
    <text evidence="1">The sequence shown here is derived from an EMBL/GenBank/DDBJ whole genome shotgun (WGS) entry which is preliminary data.</text>
</comment>
<reference evidence="1 2" key="1">
    <citation type="submission" date="2024-01" db="EMBL/GenBank/DDBJ databases">
        <title>The complete chloroplast genome sequence of Lithospermum erythrorhizon: insights into the phylogenetic relationship among Boraginaceae species and the maternal lineages of purple gromwells.</title>
        <authorList>
            <person name="Okada T."/>
            <person name="Watanabe K."/>
        </authorList>
    </citation>
    <scope>NUCLEOTIDE SEQUENCE [LARGE SCALE GENOMIC DNA]</scope>
</reference>
<dbReference type="Proteomes" id="UP001454036">
    <property type="component" value="Unassembled WGS sequence"/>
</dbReference>
<evidence type="ECO:0000313" key="1">
    <source>
        <dbReference type="EMBL" id="GAA0140478.1"/>
    </source>
</evidence>
<organism evidence="1 2">
    <name type="scientific">Lithospermum erythrorhizon</name>
    <name type="common">Purple gromwell</name>
    <name type="synonym">Lithospermum officinale var. erythrorhizon</name>
    <dbReference type="NCBI Taxonomy" id="34254"/>
    <lineage>
        <taxon>Eukaryota</taxon>
        <taxon>Viridiplantae</taxon>
        <taxon>Streptophyta</taxon>
        <taxon>Embryophyta</taxon>
        <taxon>Tracheophyta</taxon>
        <taxon>Spermatophyta</taxon>
        <taxon>Magnoliopsida</taxon>
        <taxon>eudicotyledons</taxon>
        <taxon>Gunneridae</taxon>
        <taxon>Pentapetalae</taxon>
        <taxon>asterids</taxon>
        <taxon>lamiids</taxon>
        <taxon>Boraginales</taxon>
        <taxon>Boraginaceae</taxon>
        <taxon>Boraginoideae</taxon>
        <taxon>Lithospermeae</taxon>
        <taxon>Lithospermum</taxon>
    </lineage>
</organism>
<accession>A0AAV3NRV6</accession>